<dbReference type="EMBL" id="CABPSQ010000005">
    <property type="protein sequence ID" value="VVE69377.1"/>
    <property type="molecule type" value="Genomic_DNA"/>
</dbReference>
<reference evidence="1 2" key="1">
    <citation type="submission" date="2019-08" db="EMBL/GenBank/DDBJ databases">
        <authorList>
            <person name="Peeters C."/>
        </authorList>
    </citation>
    <scope>NUCLEOTIDE SEQUENCE [LARGE SCALE GENOMIC DNA]</scope>
    <source>
        <strain evidence="1 2">LMG 31118</strain>
    </source>
</reference>
<dbReference type="Proteomes" id="UP000414136">
    <property type="component" value="Unassembled WGS sequence"/>
</dbReference>
<sequence length="62" mass="6654">MTLRGGNPQALMLPPECLHHYHVDPHGDAAPANATSARSGAVGRAAQWLRALVRRHAPTRHG</sequence>
<proteinExistence type="predicted"/>
<gene>
    <name evidence="1" type="ORF">PCA31118_03179</name>
</gene>
<dbReference type="AlphaFoldDB" id="A0A5E5A8J6"/>
<evidence type="ECO:0000313" key="1">
    <source>
        <dbReference type="EMBL" id="VVE69377.1"/>
    </source>
</evidence>
<evidence type="ECO:0000313" key="2">
    <source>
        <dbReference type="Proteomes" id="UP000414136"/>
    </source>
</evidence>
<accession>A0A5E5A8J6</accession>
<protein>
    <submittedName>
        <fullName evidence="1">Uncharacterized protein</fullName>
    </submittedName>
</protein>
<organism evidence="1 2">
    <name type="scientific">Pandoraea captiosa</name>
    <dbReference type="NCBI Taxonomy" id="2508302"/>
    <lineage>
        <taxon>Bacteria</taxon>
        <taxon>Pseudomonadati</taxon>
        <taxon>Pseudomonadota</taxon>
        <taxon>Betaproteobacteria</taxon>
        <taxon>Burkholderiales</taxon>
        <taxon>Burkholderiaceae</taxon>
        <taxon>Pandoraea</taxon>
    </lineage>
</organism>
<keyword evidence="2" id="KW-1185">Reference proteome</keyword>
<name>A0A5E5A8J6_9BURK</name>